<dbReference type="Proteomes" id="UP000663651">
    <property type="component" value="Chromosome"/>
</dbReference>
<feature type="domain" description="N-acetyltransferase" evidence="1">
    <location>
        <begin position="1"/>
        <end position="146"/>
    </location>
</feature>
<dbReference type="InterPro" id="IPR016181">
    <property type="entry name" value="Acyl_CoA_acyltransferase"/>
</dbReference>
<dbReference type="PANTHER" id="PTHR47237">
    <property type="entry name" value="SLL0310 PROTEIN"/>
    <property type="match status" value="1"/>
</dbReference>
<evidence type="ECO:0000313" key="3">
    <source>
        <dbReference type="Proteomes" id="UP000663651"/>
    </source>
</evidence>
<dbReference type="Gene3D" id="3.40.630.30">
    <property type="match status" value="1"/>
</dbReference>
<dbReference type="PANTHER" id="PTHR47237:SF1">
    <property type="entry name" value="SLL0310 PROTEIN"/>
    <property type="match status" value="1"/>
</dbReference>
<organism evidence="2 3">
    <name type="scientific">Geobacter benzoatilyticus</name>
    <dbReference type="NCBI Taxonomy" id="2815309"/>
    <lineage>
        <taxon>Bacteria</taxon>
        <taxon>Pseudomonadati</taxon>
        <taxon>Thermodesulfobacteriota</taxon>
        <taxon>Desulfuromonadia</taxon>
        <taxon>Geobacterales</taxon>
        <taxon>Geobacteraceae</taxon>
        <taxon>Geobacter</taxon>
    </lineage>
</organism>
<name>A0ABX7PZK6_9BACT</name>
<evidence type="ECO:0000313" key="2">
    <source>
        <dbReference type="EMBL" id="QSV44330.1"/>
    </source>
</evidence>
<accession>A0ABX7PZK6</accession>
<dbReference type="Gene3D" id="3.40.630.90">
    <property type="match status" value="1"/>
</dbReference>
<dbReference type="CDD" id="cd04301">
    <property type="entry name" value="NAT_SF"/>
    <property type="match status" value="1"/>
</dbReference>
<dbReference type="EMBL" id="CP071382">
    <property type="protein sequence ID" value="QSV44330.1"/>
    <property type="molecule type" value="Genomic_DNA"/>
</dbReference>
<dbReference type="InterPro" id="IPR052729">
    <property type="entry name" value="Acyl/Acetyltrans_Enzymes"/>
</dbReference>
<keyword evidence="3" id="KW-1185">Reference proteome</keyword>
<dbReference type="RefSeq" id="WP_207161947.1">
    <property type="nucleotide sequence ID" value="NZ_CP071382.1"/>
</dbReference>
<dbReference type="PROSITE" id="PS51186">
    <property type="entry name" value="GNAT"/>
    <property type="match status" value="1"/>
</dbReference>
<dbReference type="InterPro" id="IPR000182">
    <property type="entry name" value="GNAT_dom"/>
</dbReference>
<gene>
    <name evidence="2" type="ORF">JZM60_09060</name>
</gene>
<proteinExistence type="predicted"/>
<dbReference type="Pfam" id="PF18014">
    <property type="entry name" value="Acetyltransf_18"/>
    <property type="match status" value="1"/>
</dbReference>
<evidence type="ECO:0000259" key="1">
    <source>
        <dbReference type="PROSITE" id="PS51186"/>
    </source>
</evidence>
<protein>
    <submittedName>
        <fullName evidence="2">GNAT family N-acetyltransferase</fullName>
    </submittedName>
</protein>
<dbReference type="InterPro" id="IPR041496">
    <property type="entry name" value="YitH/HolE_GNAT"/>
</dbReference>
<dbReference type="Pfam" id="PF00583">
    <property type="entry name" value="Acetyltransf_1"/>
    <property type="match status" value="1"/>
</dbReference>
<reference evidence="2 3" key="1">
    <citation type="submission" date="2021-03" db="EMBL/GenBank/DDBJ databases">
        <title>Geobacter metallireducens gen. nov. sp. nov., a microorganism capable of coupling the complete oxidation of organic compounds to the reduction of iron and other metals.</title>
        <authorList>
            <person name="Li Y."/>
        </authorList>
    </citation>
    <scope>NUCLEOTIDE SEQUENCE [LARGE SCALE GENOMIC DNA]</scope>
    <source>
        <strain evidence="2 3">Jerry-YX</strain>
    </source>
</reference>
<dbReference type="SUPFAM" id="SSF55729">
    <property type="entry name" value="Acyl-CoA N-acyltransferases (Nat)"/>
    <property type="match status" value="1"/>
</dbReference>
<sequence>MYIRPFSPGDVPAFLALAAAEGWVSDPWEFSFGMDTFPRGCLAAEDGTAVAFVTAVRYTLSGWIGNLIVAKDLRGRGYGSRLMGRALEELLAAGVKTVWLTASEQGRPLYEKMGFREIDSVVRWRGTATGGGERAGGAVPLNELVALDRAGWGDDRSGILAAVAARGMMICEQGGFMAMQPCGGGFQAGPWAAGDEGVAEGLLDRARSCPGRGEQVLLDVPARNGGAARILTGAGFTAIGRTVLMYRGAPPAYVPDRIFALATMGSIG</sequence>